<evidence type="ECO:0000256" key="3">
    <source>
        <dbReference type="ARBA" id="ARBA00022670"/>
    </source>
</evidence>
<dbReference type="GO" id="GO:0061136">
    <property type="term" value="P:regulation of proteasomal protein catabolic process"/>
    <property type="evidence" value="ECO:0007669"/>
    <property type="project" value="TreeGrafter"/>
</dbReference>
<dbReference type="PROSITE" id="PS00973">
    <property type="entry name" value="USP_2"/>
    <property type="match status" value="1"/>
</dbReference>
<comment type="catalytic activity">
    <reaction evidence="1">
        <text>Thiol-dependent hydrolysis of ester, thioester, amide, peptide and isopeptide bonds formed by the C-terminal Gly of ubiquitin (a 76-residue protein attached to proteins as an intracellular targeting signal).</text>
        <dbReference type="EC" id="3.4.19.12"/>
    </reaction>
</comment>
<dbReference type="PANTHER" id="PTHR43982">
    <property type="entry name" value="UBIQUITIN CARBOXYL-TERMINAL HYDROLASE"/>
    <property type="match status" value="1"/>
</dbReference>
<proteinExistence type="predicted"/>
<dbReference type="GO" id="GO:0043161">
    <property type="term" value="P:proteasome-mediated ubiquitin-dependent protein catabolic process"/>
    <property type="evidence" value="ECO:0007669"/>
    <property type="project" value="InterPro"/>
</dbReference>
<dbReference type="PANTHER" id="PTHR43982:SF6">
    <property type="entry name" value="UBIQUITIN CARBOXYL-TERMINAL HYDROLASE 2-RELATED"/>
    <property type="match status" value="1"/>
</dbReference>
<dbReference type="InterPro" id="IPR025305">
    <property type="entry name" value="UCH_repeat_domain"/>
</dbReference>
<dbReference type="OrthoDB" id="2420415at2759"/>
<dbReference type="GO" id="GO:0070628">
    <property type="term" value="F:proteasome binding"/>
    <property type="evidence" value="ECO:0007669"/>
    <property type="project" value="TreeGrafter"/>
</dbReference>
<evidence type="ECO:0000256" key="2">
    <source>
        <dbReference type="ARBA" id="ARBA00012759"/>
    </source>
</evidence>
<dbReference type="Pfam" id="PF00443">
    <property type="entry name" value="UCH"/>
    <property type="match status" value="1"/>
</dbReference>
<protein>
    <recommendedName>
        <fullName evidence="2">ubiquitinyl hydrolase 1</fullName>
        <ecNumber evidence="2">3.4.19.12</ecNumber>
    </recommendedName>
</protein>
<evidence type="ECO:0000256" key="7">
    <source>
        <dbReference type="SAM" id="MobiDB-lite"/>
    </source>
</evidence>
<dbReference type="EC" id="3.4.19.12" evidence="2"/>
<feature type="domain" description="USP" evidence="8">
    <location>
        <begin position="573"/>
        <end position="1179"/>
    </location>
</feature>
<dbReference type="InterPro" id="IPR018200">
    <property type="entry name" value="USP_CS"/>
</dbReference>
<keyword evidence="10" id="KW-1185">Reference proteome</keyword>
<name>G2WVB4_VERDV</name>
<dbReference type="eggNOG" id="KOG1863">
    <property type="taxonomic scope" value="Eukaryota"/>
</dbReference>
<dbReference type="PROSITE" id="PS00972">
    <property type="entry name" value="USP_1"/>
    <property type="match status" value="1"/>
</dbReference>
<dbReference type="HOGENOM" id="CLU_003155_0_1_1"/>
<dbReference type="KEGG" id="vda:VDAG_02255"/>
<dbReference type="EMBL" id="DS572697">
    <property type="protein sequence ID" value="EGY20239.1"/>
    <property type="molecule type" value="Genomic_DNA"/>
</dbReference>
<dbReference type="SUPFAM" id="SSF54001">
    <property type="entry name" value="Cysteine proteinases"/>
    <property type="match status" value="1"/>
</dbReference>
<dbReference type="Proteomes" id="UP000001611">
    <property type="component" value="Chromosome 7"/>
</dbReference>
<accession>G2WVB4</accession>
<dbReference type="OMA" id="MDIGDAY"/>
<dbReference type="InterPro" id="IPR001394">
    <property type="entry name" value="Peptidase_C19_UCH"/>
</dbReference>
<dbReference type="GeneID" id="20703718"/>
<evidence type="ECO:0000313" key="10">
    <source>
        <dbReference type="Proteomes" id="UP000001611"/>
    </source>
</evidence>
<dbReference type="Pfam" id="PF13446">
    <property type="entry name" value="RPT"/>
    <property type="match status" value="2"/>
</dbReference>
<evidence type="ECO:0000256" key="1">
    <source>
        <dbReference type="ARBA" id="ARBA00000707"/>
    </source>
</evidence>
<evidence type="ECO:0000256" key="5">
    <source>
        <dbReference type="ARBA" id="ARBA00022801"/>
    </source>
</evidence>
<feature type="region of interest" description="Disordered" evidence="7">
    <location>
        <begin position="1221"/>
        <end position="1246"/>
    </location>
</feature>
<dbReference type="InterPro" id="IPR044635">
    <property type="entry name" value="UBP14-like"/>
</dbReference>
<evidence type="ECO:0000259" key="8">
    <source>
        <dbReference type="PROSITE" id="PS50235"/>
    </source>
</evidence>
<keyword evidence="3" id="KW-0645">Protease</keyword>
<dbReference type="RefSeq" id="XP_009656579.1">
    <property type="nucleotide sequence ID" value="XM_009658284.1"/>
</dbReference>
<dbReference type="InterPro" id="IPR028889">
    <property type="entry name" value="USP"/>
</dbReference>
<dbReference type="InterPro" id="IPR038765">
    <property type="entry name" value="Papain-like_cys_pep_sf"/>
</dbReference>
<keyword evidence="4" id="KW-0833">Ubl conjugation pathway</keyword>
<evidence type="ECO:0000313" key="9">
    <source>
        <dbReference type="EMBL" id="EGY20239.1"/>
    </source>
</evidence>
<dbReference type="PROSITE" id="PS50235">
    <property type="entry name" value="USP_3"/>
    <property type="match status" value="1"/>
</dbReference>
<organism evidence="9 10">
    <name type="scientific">Verticillium dahliae (strain VdLs.17 / ATCC MYA-4575 / FGSC 10137)</name>
    <name type="common">Verticillium wilt</name>
    <dbReference type="NCBI Taxonomy" id="498257"/>
    <lineage>
        <taxon>Eukaryota</taxon>
        <taxon>Fungi</taxon>
        <taxon>Dikarya</taxon>
        <taxon>Ascomycota</taxon>
        <taxon>Pezizomycotina</taxon>
        <taxon>Sordariomycetes</taxon>
        <taxon>Hypocreomycetidae</taxon>
        <taxon>Glomerellales</taxon>
        <taxon>Plectosphaerellaceae</taxon>
        <taxon>Verticillium</taxon>
    </lineage>
</organism>
<keyword evidence="6" id="KW-0788">Thiol protease</keyword>
<dbReference type="InParanoid" id="G2WVB4"/>
<reference evidence="9 10" key="1">
    <citation type="submission" date="2008-03" db="EMBL/GenBank/DDBJ databases">
        <title>The Genome Sequence of Verticillium dahliae VdLs.17.</title>
        <authorList>
            <consortium name="The Broad Institute Genome Sequencing Platform"/>
            <person name="Ma L.-J.J."/>
            <person name="Klosterman S.J."/>
            <person name="Subbarao K."/>
            <person name="Dobinson K."/>
            <person name="Veronese P."/>
            <person name="Kang S."/>
            <person name="Gold S.E."/>
            <person name="Young S."/>
            <person name="Jaffe D."/>
            <person name="Gnerre S."/>
            <person name="Berlin A."/>
            <person name="Heiman D."/>
            <person name="Hepburn T."/>
            <person name="Sykes S."/>
            <person name="Alvarado L."/>
            <person name="Kodira C.D."/>
            <person name="Lander E."/>
            <person name="Galagan J."/>
            <person name="Nusbaum C."/>
            <person name="Birren B."/>
        </authorList>
    </citation>
    <scope>NUCLEOTIDE SEQUENCE [LARGE SCALE GENOMIC DNA]</scope>
    <source>
        <strain evidence="10">VdLs.17 / ATCC MYA-4575 / FGSC 10137</strain>
    </source>
</reference>
<dbReference type="GO" id="GO:0016579">
    <property type="term" value="P:protein deubiquitination"/>
    <property type="evidence" value="ECO:0007669"/>
    <property type="project" value="InterPro"/>
</dbReference>
<dbReference type="FunCoup" id="G2WVB4">
    <property type="interactions" value="55"/>
</dbReference>
<dbReference type="Gene3D" id="3.90.70.10">
    <property type="entry name" value="Cysteine proteinases"/>
    <property type="match status" value="2"/>
</dbReference>
<evidence type="ECO:0000256" key="4">
    <source>
        <dbReference type="ARBA" id="ARBA00022786"/>
    </source>
</evidence>
<dbReference type="STRING" id="498257.G2WVB4"/>
<evidence type="ECO:0000256" key="6">
    <source>
        <dbReference type="ARBA" id="ARBA00022807"/>
    </source>
</evidence>
<dbReference type="GO" id="GO:0004843">
    <property type="term" value="F:cysteine-type deubiquitinase activity"/>
    <property type="evidence" value="ECO:0007669"/>
    <property type="project" value="UniProtKB-EC"/>
</dbReference>
<sequence>MSMQPSSEGGRTAPRWIYDLLFGLIHEVENSVKFSVDERLAYLQPDLFSHSHDFKVFPEQSNIEGANPTILSLLCRGCDHHIVVKVVYDESRAQGLCNAGVAHYTGSLDCPPEAEDLAHHLVHESTWSSKECEQLADPHRSPLVGRSQYKCSGASCSLQVTVEAYLPRLNLEWLKTLQDMDGARKRLEEARQTQPERFADFKDEWLSSGLHLLNTYLKNRLSDPQSRKISKRNKRFQVSFGEELWPLFNALGFVEQTLDNDGADEDYFVPEPLEPPNPPTQIGTLRSFVEDMRFEVENRIIALGQQGPASPHHDSAMDRLEKALHCFNWPQNKSFHVQSINPRDAEFSLLGVLPNFDKSLTLFAYYRQCLIWPTNRKLLTDALANNAKRLGDDELMLQATVEESKIDHPGAAVIANGDNDDTAMVWQAASFFGLDNIQAVGDHVIVSKFKEKVQRDPEQEGLAKEFLLVLGRSRKSDRLIEAAQGPMSLNTAFVWLEANEQYDDEFIETMVSTKIKSHPGNQYIKDECLEALDTISRNRKSDRLAAFAQELMLSQDNQLTAAQALVVRYDLPVGLKNIGNTCYLNSILQYLYTVKPVRDLVLNFDDHKLDLSDESIAARRIGSNRMPLTRPDAVVSFACAEELSKLFNSLYTSDQVAVKPAQRLANAALFLVQEIAEGASKDQGSSQSKILPDVMGVQFPAPPPLPARPPPNAPQTQTEHVEHVEHAETAYGAHNGQDIDMVNVSVDAVSDAASTGSSKTLIGDAMDIDLKSDKVGGPMEGDVLPSIEGEAGRLQSNQDTAVTVADSDDPMNDARVLAALETQKRSSGTEQQDVGEVLGRLLDRIQGAIKHTRVTEDGMQLDLIMDIFYISIKTRNQKDGQEPQVQVTFDRYVSAFPSQSGPCDINDALSRNFDLEYVEDSGYTRYSGIDCSVKPPAILQVMIQRTSSNGTKNGNPVIVSEDLYLDRFVDAVPGSRLYEYRSASWTLQKRILKLGELPAAPKVDNSDLLGHFIQRGLDTPPTETLSDAPEGSPLVLSNQPSPAFSFPCKPFEYKPNAAEKAPEDDALEVRSPLSTQEQPYEPPSRQQIEVMAADKAKAHLDRLGDIFKDLREHQYLLHAVICHSGQLNAGHYWVYIRDFEAGIWRKYNDETVTEYASTEDVLKLLNGGGDPYYLCYVRADEVSSLVDVPRRQPVEGHRTNGDGDISGGEFSAMMAEQSSGLHSFPPAVHQNSPVDEQPPPYQAKGEPGRVVKHALLSPPSPSKLAKRARQVQSHGTTEHRFRCTAVDHRTFLSWVYRISQGLLFDRIDDVEYNLLLLKALSLRRGPGLIGSGALFRHHWQLLFRTGPEMAYWVAYTVMQAADQTLSRQLYQPFQK</sequence>
<gene>
    <name evidence="9" type="ORF">VDAG_02255</name>
</gene>
<keyword evidence="5" id="KW-0378">Hydrolase</keyword>